<name>A0A427A1Y9_ENSVE</name>
<feature type="region of interest" description="Disordered" evidence="1">
    <location>
        <begin position="1"/>
        <end position="22"/>
    </location>
</feature>
<dbReference type="Proteomes" id="UP000287651">
    <property type="component" value="Unassembled WGS sequence"/>
</dbReference>
<comment type="caution">
    <text evidence="2">The sequence shown here is derived from an EMBL/GenBank/DDBJ whole genome shotgun (WGS) entry which is preliminary data.</text>
</comment>
<dbReference type="AlphaFoldDB" id="A0A427A1Y9"/>
<sequence length="256" mass="28225">MVQHTVNDVRDEAPLLKDGKAGIDLEPSKLHSLRQEEESLLYSSNAVETSPFHREKLNSSSQDKWKVLKKEEEDPTAMEEEGGWPEGEESRRIDGFVTDVICFALEGPEVVVGIEDTVAEEVRERNAGAVALDVVGEDGVQEVIDNRNRQRRINISRINRGRGKKAPKQCDRWGGRQQNGAWQLAEAQLRLGSSGAVGARGEPGWGVGREGGSDNGSGLSALKAEEGYEQQVAVGDWQREMLSFDSNQEMLIVLKS</sequence>
<gene>
    <name evidence="2" type="ORF">B296_00020120</name>
</gene>
<organism evidence="2 3">
    <name type="scientific">Ensete ventricosum</name>
    <name type="common">Abyssinian banana</name>
    <name type="synonym">Musa ensete</name>
    <dbReference type="NCBI Taxonomy" id="4639"/>
    <lineage>
        <taxon>Eukaryota</taxon>
        <taxon>Viridiplantae</taxon>
        <taxon>Streptophyta</taxon>
        <taxon>Embryophyta</taxon>
        <taxon>Tracheophyta</taxon>
        <taxon>Spermatophyta</taxon>
        <taxon>Magnoliopsida</taxon>
        <taxon>Liliopsida</taxon>
        <taxon>Zingiberales</taxon>
        <taxon>Musaceae</taxon>
        <taxon>Ensete</taxon>
    </lineage>
</organism>
<protein>
    <submittedName>
        <fullName evidence="2">Uncharacterized protein</fullName>
    </submittedName>
</protein>
<dbReference type="EMBL" id="AMZH03004096">
    <property type="protein sequence ID" value="RRT70212.1"/>
    <property type="molecule type" value="Genomic_DNA"/>
</dbReference>
<evidence type="ECO:0000256" key="1">
    <source>
        <dbReference type="SAM" id="MobiDB-lite"/>
    </source>
</evidence>
<feature type="compositionally biased region" description="Basic and acidic residues" evidence="1">
    <location>
        <begin position="7"/>
        <end position="22"/>
    </location>
</feature>
<feature type="compositionally biased region" description="Acidic residues" evidence="1">
    <location>
        <begin position="73"/>
        <end position="87"/>
    </location>
</feature>
<evidence type="ECO:0000313" key="3">
    <source>
        <dbReference type="Proteomes" id="UP000287651"/>
    </source>
</evidence>
<proteinExistence type="predicted"/>
<accession>A0A427A1Y9</accession>
<evidence type="ECO:0000313" key="2">
    <source>
        <dbReference type="EMBL" id="RRT70212.1"/>
    </source>
</evidence>
<feature type="region of interest" description="Disordered" evidence="1">
    <location>
        <begin position="68"/>
        <end position="89"/>
    </location>
</feature>
<reference evidence="2 3" key="1">
    <citation type="journal article" date="2014" name="Agronomy (Basel)">
        <title>A Draft Genome Sequence for Ensete ventricosum, the Drought-Tolerant Tree Against Hunger.</title>
        <authorList>
            <person name="Harrison J."/>
            <person name="Moore K.A."/>
            <person name="Paszkiewicz K."/>
            <person name="Jones T."/>
            <person name="Grant M."/>
            <person name="Ambacheew D."/>
            <person name="Muzemil S."/>
            <person name="Studholme D.J."/>
        </authorList>
    </citation>
    <scope>NUCLEOTIDE SEQUENCE [LARGE SCALE GENOMIC DNA]</scope>
</reference>